<dbReference type="Proteomes" id="UP000600918">
    <property type="component" value="Unassembled WGS sequence"/>
</dbReference>
<keyword evidence="2" id="KW-1185">Reference proteome</keyword>
<dbReference type="EMBL" id="JACSDY010000007">
    <property type="protein sequence ID" value="KAF7423138.1"/>
    <property type="molecule type" value="Genomic_DNA"/>
</dbReference>
<comment type="caution">
    <text evidence="1">The sequence shown here is derived from an EMBL/GenBank/DDBJ whole genome shotgun (WGS) entry which is preliminary data.</text>
</comment>
<name>A0A834U936_VESPE</name>
<organism evidence="1 2">
    <name type="scientific">Vespula pensylvanica</name>
    <name type="common">Western yellow jacket</name>
    <name type="synonym">Wasp</name>
    <dbReference type="NCBI Taxonomy" id="30213"/>
    <lineage>
        <taxon>Eukaryota</taxon>
        <taxon>Metazoa</taxon>
        <taxon>Ecdysozoa</taxon>
        <taxon>Arthropoda</taxon>
        <taxon>Hexapoda</taxon>
        <taxon>Insecta</taxon>
        <taxon>Pterygota</taxon>
        <taxon>Neoptera</taxon>
        <taxon>Endopterygota</taxon>
        <taxon>Hymenoptera</taxon>
        <taxon>Apocrita</taxon>
        <taxon>Aculeata</taxon>
        <taxon>Vespoidea</taxon>
        <taxon>Vespidae</taxon>
        <taxon>Vespinae</taxon>
        <taxon>Vespula</taxon>
    </lineage>
</organism>
<accession>A0A834U936</accession>
<evidence type="ECO:0000313" key="2">
    <source>
        <dbReference type="Proteomes" id="UP000600918"/>
    </source>
</evidence>
<sequence>MGWAKVCSGSGLVGWSWMRWRDEGKTISILAPARCNLLGKVWPSSTKLQNIAFDGDQNTFSVIALLYQNFVGNTPVRGLRGAHNGSSLVGLGTHSRERRAHHPCASRSSTCHVWFVEFSRAVRDSHI</sequence>
<proteinExistence type="predicted"/>
<protein>
    <submittedName>
        <fullName evidence="1">Uncharacterized protein</fullName>
    </submittedName>
</protein>
<dbReference type="AlphaFoldDB" id="A0A834U936"/>
<evidence type="ECO:0000313" key="1">
    <source>
        <dbReference type="EMBL" id="KAF7423138.1"/>
    </source>
</evidence>
<gene>
    <name evidence="1" type="ORF">H0235_008421</name>
</gene>
<reference evidence="1" key="1">
    <citation type="journal article" date="2020" name="G3 (Bethesda)">
        <title>High-Quality Assemblies for Three Invasive Social Wasps from the &lt;i&gt;Vespula&lt;/i&gt; Genus.</title>
        <authorList>
            <person name="Harrop T.W.R."/>
            <person name="Guhlin J."/>
            <person name="McLaughlin G.M."/>
            <person name="Permina E."/>
            <person name="Stockwell P."/>
            <person name="Gilligan J."/>
            <person name="Le Lec M.F."/>
            <person name="Gruber M.A.M."/>
            <person name="Quinn O."/>
            <person name="Lovegrove M."/>
            <person name="Duncan E.J."/>
            <person name="Remnant E.J."/>
            <person name="Van Eeckhoven J."/>
            <person name="Graham B."/>
            <person name="Knapp R.A."/>
            <person name="Langford K.W."/>
            <person name="Kronenberg Z."/>
            <person name="Press M.O."/>
            <person name="Eacker S.M."/>
            <person name="Wilson-Rankin E.E."/>
            <person name="Purcell J."/>
            <person name="Lester P.J."/>
            <person name="Dearden P.K."/>
        </authorList>
    </citation>
    <scope>NUCLEOTIDE SEQUENCE</scope>
    <source>
        <strain evidence="1">Volc-1</strain>
    </source>
</reference>